<dbReference type="InterPro" id="IPR000210">
    <property type="entry name" value="BTB/POZ_dom"/>
</dbReference>
<evidence type="ECO:0000313" key="2">
    <source>
        <dbReference type="EMBL" id="OMJ83658.1"/>
    </source>
</evidence>
<dbReference type="AlphaFoldDB" id="A0A1R2C3Q3"/>
<dbReference type="InterPro" id="IPR011333">
    <property type="entry name" value="SKP1/BTB/POZ_sf"/>
</dbReference>
<dbReference type="EMBL" id="MPUH01000296">
    <property type="protein sequence ID" value="OMJ83658.1"/>
    <property type="molecule type" value="Genomic_DNA"/>
</dbReference>
<reference evidence="2 3" key="1">
    <citation type="submission" date="2016-11" db="EMBL/GenBank/DDBJ databases">
        <title>The macronuclear genome of Stentor coeruleus: a giant cell with tiny introns.</title>
        <authorList>
            <person name="Slabodnick M."/>
            <person name="Ruby J.G."/>
            <person name="Reiff S.B."/>
            <person name="Swart E.C."/>
            <person name="Gosai S."/>
            <person name="Prabakaran S."/>
            <person name="Witkowska E."/>
            <person name="Larue G.E."/>
            <person name="Fisher S."/>
            <person name="Freeman R.M."/>
            <person name="Gunawardena J."/>
            <person name="Chu W."/>
            <person name="Stover N.A."/>
            <person name="Gregory B.D."/>
            <person name="Nowacki M."/>
            <person name="Derisi J."/>
            <person name="Roy S.W."/>
            <person name="Marshall W.F."/>
            <person name="Sood P."/>
        </authorList>
    </citation>
    <scope>NUCLEOTIDE SEQUENCE [LARGE SCALE GENOMIC DNA]</scope>
    <source>
        <strain evidence="2">WM001</strain>
    </source>
</reference>
<name>A0A1R2C3Q3_9CILI</name>
<dbReference type="PROSITE" id="PS50097">
    <property type="entry name" value="BTB"/>
    <property type="match status" value="1"/>
</dbReference>
<comment type="caution">
    <text evidence="2">The sequence shown here is derived from an EMBL/GenBank/DDBJ whole genome shotgun (WGS) entry which is preliminary data.</text>
</comment>
<protein>
    <recommendedName>
        <fullName evidence="1">BTB domain-containing protein</fullName>
    </recommendedName>
</protein>
<sequence length="189" mass="21839">MSDNITERQGLLKDIEAQFNSPGISDIKIITNDSREIYVSSFILRARSSHFQKVLQSGMKESASKEIRIEASYHVAEALFKYLYTDTLEVNPKETLEIMILADMYLLEGLKSLCESKVKHSVTIHNALDIYAWSKNCQFKDLGNYVSQFIWENFGKISKTQEFEHLLEHNLELFKELLSKLPQNAAYSY</sequence>
<dbReference type="Proteomes" id="UP000187209">
    <property type="component" value="Unassembled WGS sequence"/>
</dbReference>
<dbReference type="PANTHER" id="PTHR24413">
    <property type="entry name" value="SPECKLE-TYPE POZ PROTEIN"/>
    <property type="match status" value="1"/>
</dbReference>
<feature type="domain" description="BTB" evidence="1">
    <location>
        <begin position="25"/>
        <end position="92"/>
    </location>
</feature>
<dbReference type="OrthoDB" id="422209at2759"/>
<dbReference type="CDD" id="cd14733">
    <property type="entry name" value="BACK"/>
    <property type="match status" value="1"/>
</dbReference>
<keyword evidence="3" id="KW-1185">Reference proteome</keyword>
<proteinExistence type="predicted"/>
<dbReference type="SUPFAM" id="SSF54695">
    <property type="entry name" value="POZ domain"/>
    <property type="match status" value="1"/>
</dbReference>
<evidence type="ECO:0000259" key="1">
    <source>
        <dbReference type="PROSITE" id="PS50097"/>
    </source>
</evidence>
<organism evidence="2 3">
    <name type="scientific">Stentor coeruleus</name>
    <dbReference type="NCBI Taxonomy" id="5963"/>
    <lineage>
        <taxon>Eukaryota</taxon>
        <taxon>Sar</taxon>
        <taxon>Alveolata</taxon>
        <taxon>Ciliophora</taxon>
        <taxon>Postciliodesmatophora</taxon>
        <taxon>Heterotrichea</taxon>
        <taxon>Heterotrichida</taxon>
        <taxon>Stentoridae</taxon>
        <taxon>Stentor</taxon>
    </lineage>
</organism>
<accession>A0A1R2C3Q3</accession>
<gene>
    <name evidence="2" type="ORF">SteCoe_15386</name>
</gene>
<dbReference type="Pfam" id="PF00651">
    <property type="entry name" value="BTB"/>
    <property type="match status" value="1"/>
</dbReference>
<evidence type="ECO:0000313" key="3">
    <source>
        <dbReference type="Proteomes" id="UP000187209"/>
    </source>
</evidence>
<dbReference type="Gene3D" id="1.25.40.420">
    <property type="match status" value="1"/>
</dbReference>
<dbReference type="Gene3D" id="3.30.710.10">
    <property type="entry name" value="Potassium Channel Kv1.1, Chain A"/>
    <property type="match status" value="1"/>
</dbReference>
<dbReference type="SMART" id="SM00225">
    <property type="entry name" value="BTB"/>
    <property type="match status" value="1"/>
</dbReference>